<organism evidence="1 2">
    <name type="scientific">Pan troglodytes</name>
    <name type="common">Chimpanzee</name>
    <dbReference type="NCBI Taxonomy" id="9598"/>
    <lineage>
        <taxon>Eukaryota</taxon>
        <taxon>Metazoa</taxon>
        <taxon>Chordata</taxon>
        <taxon>Craniata</taxon>
        <taxon>Vertebrata</taxon>
        <taxon>Euteleostomi</taxon>
        <taxon>Mammalia</taxon>
        <taxon>Eutheria</taxon>
        <taxon>Euarchontoglires</taxon>
        <taxon>Primates</taxon>
        <taxon>Haplorrhini</taxon>
        <taxon>Catarrhini</taxon>
        <taxon>Hominidae</taxon>
        <taxon>Pan</taxon>
    </lineage>
</organism>
<reference evidence="1 2" key="1">
    <citation type="journal article" date="2005" name="Nature">
        <title>Initial sequence of the chimpanzee genome and comparison with the human genome.</title>
        <authorList>
            <consortium name="Chimpanzee sequencing and analysis consortium"/>
        </authorList>
    </citation>
    <scope>NUCLEOTIDE SEQUENCE [LARGE SCALE GENOMIC DNA]</scope>
</reference>
<reference evidence="1" key="2">
    <citation type="submission" date="2025-08" db="UniProtKB">
        <authorList>
            <consortium name="Ensembl"/>
        </authorList>
    </citation>
    <scope>IDENTIFICATION</scope>
</reference>
<proteinExistence type="predicted"/>
<dbReference type="EMBL" id="AACZ04001204">
    <property type="status" value="NOT_ANNOTATED_CDS"/>
    <property type="molecule type" value="Genomic_DNA"/>
</dbReference>
<keyword evidence="2" id="KW-1185">Reference proteome</keyword>
<sequence length="40" mass="4033">MSRAGGRRAELRGLGRPEAPLRLGPHVCGSVPCACGAGSE</sequence>
<reference evidence="1" key="3">
    <citation type="submission" date="2025-09" db="UniProtKB">
        <authorList>
            <consortium name="Ensembl"/>
        </authorList>
    </citation>
    <scope>IDENTIFICATION</scope>
</reference>
<dbReference type="InParanoid" id="A0A2I3TPX4"/>
<dbReference type="GeneTree" id="ENSGT00910000148329"/>
<dbReference type="AlphaFoldDB" id="A0A2I3TPX4"/>
<accession>A0A2I3TPX4</accession>
<dbReference type="Proteomes" id="UP000002277">
    <property type="component" value="Chromosome 16"/>
</dbReference>
<evidence type="ECO:0000313" key="1">
    <source>
        <dbReference type="Ensembl" id="ENSPTRP00000091299.1"/>
    </source>
</evidence>
<name>A0A2I3TPX4_PANTR</name>
<protein>
    <submittedName>
        <fullName evidence="1">Uncharacterized protein</fullName>
    </submittedName>
</protein>
<dbReference type="Ensembl" id="ENSPTRT00000092213.1">
    <property type="protein sequence ID" value="ENSPTRP00000091299.1"/>
    <property type="gene ID" value="ENSPTRG00000044261.1"/>
</dbReference>
<accession>A0A2J8INI1</accession>
<evidence type="ECO:0000313" key="2">
    <source>
        <dbReference type="Proteomes" id="UP000002277"/>
    </source>
</evidence>